<name>A0AAW1LWY0_POPJA</name>
<feature type="compositionally biased region" description="Acidic residues" evidence="1">
    <location>
        <begin position="90"/>
        <end position="102"/>
    </location>
</feature>
<feature type="region of interest" description="Disordered" evidence="1">
    <location>
        <begin position="82"/>
        <end position="113"/>
    </location>
</feature>
<proteinExistence type="predicted"/>
<dbReference type="Proteomes" id="UP001458880">
    <property type="component" value="Unassembled WGS sequence"/>
</dbReference>
<organism evidence="2 3">
    <name type="scientific">Popillia japonica</name>
    <name type="common">Japanese beetle</name>
    <dbReference type="NCBI Taxonomy" id="7064"/>
    <lineage>
        <taxon>Eukaryota</taxon>
        <taxon>Metazoa</taxon>
        <taxon>Ecdysozoa</taxon>
        <taxon>Arthropoda</taxon>
        <taxon>Hexapoda</taxon>
        <taxon>Insecta</taxon>
        <taxon>Pterygota</taxon>
        <taxon>Neoptera</taxon>
        <taxon>Endopterygota</taxon>
        <taxon>Coleoptera</taxon>
        <taxon>Polyphaga</taxon>
        <taxon>Scarabaeiformia</taxon>
        <taxon>Scarabaeidae</taxon>
        <taxon>Rutelinae</taxon>
        <taxon>Popillia</taxon>
    </lineage>
</organism>
<gene>
    <name evidence="2" type="ORF">QE152_g10299</name>
</gene>
<dbReference type="AlphaFoldDB" id="A0AAW1LWY0"/>
<evidence type="ECO:0000313" key="2">
    <source>
        <dbReference type="EMBL" id="KAK9737962.1"/>
    </source>
</evidence>
<evidence type="ECO:0000313" key="3">
    <source>
        <dbReference type="Proteomes" id="UP001458880"/>
    </source>
</evidence>
<evidence type="ECO:0008006" key="4">
    <source>
        <dbReference type="Google" id="ProtNLM"/>
    </source>
</evidence>
<keyword evidence="3" id="KW-1185">Reference proteome</keyword>
<reference evidence="2 3" key="1">
    <citation type="journal article" date="2024" name="BMC Genomics">
        <title>De novo assembly and annotation of Popillia japonica's genome with initial clues to its potential as an invasive pest.</title>
        <authorList>
            <person name="Cucini C."/>
            <person name="Boschi S."/>
            <person name="Funari R."/>
            <person name="Cardaioli E."/>
            <person name="Iannotti N."/>
            <person name="Marturano G."/>
            <person name="Paoli F."/>
            <person name="Bruttini M."/>
            <person name="Carapelli A."/>
            <person name="Frati F."/>
            <person name="Nardi F."/>
        </authorList>
    </citation>
    <scope>NUCLEOTIDE SEQUENCE [LARGE SCALE GENOMIC DNA]</scope>
    <source>
        <strain evidence="2">DMR45628</strain>
    </source>
</reference>
<accession>A0AAW1LWY0</accession>
<protein>
    <recommendedName>
        <fullName evidence="4">Transposase</fullName>
    </recommendedName>
</protein>
<sequence>MLKSKMVRNRKHTRKLLNEPIYEDVLKTAVLNVVEDGWSVRAAASNANLVHMTLQRYVTKYKNVSEEQRANFHFTPNYHYGGSKKHKLSEEEEISDAEETEESFSCADTGSSMGSFLSPDEDELDWEANSMEINGGDYVLIREGISKGMEIMSIGHVKDKIEDTVMNYQMHPGKSSVLVIWKRFDTVFSAFPTIGADAVFLTESWLKPEICDAELFDTNLYNVFRKDRDFGSVGRLNGGGVVTIIDSNFCSLSFSNVISANL</sequence>
<comment type="caution">
    <text evidence="2">The sequence shown here is derived from an EMBL/GenBank/DDBJ whole genome shotgun (WGS) entry which is preliminary data.</text>
</comment>
<dbReference type="EMBL" id="JASPKY010000093">
    <property type="protein sequence ID" value="KAK9737962.1"/>
    <property type="molecule type" value="Genomic_DNA"/>
</dbReference>
<evidence type="ECO:0000256" key="1">
    <source>
        <dbReference type="SAM" id="MobiDB-lite"/>
    </source>
</evidence>